<dbReference type="EMBL" id="SOEZ01000024">
    <property type="protein sequence ID" value="TFB53641.1"/>
    <property type="molecule type" value="Genomic_DNA"/>
</dbReference>
<evidence type="ECO:0000313" key="3">
    <source>
        <dbReference type="Proteomes" id="UP000297866"/>
    </source>
</evidence>
<feature type="transmembrane region" description="Helical" evidence="1">
    <location>
        <begin position="115"/>
        <end position="133"/>
    </location>
</feature>
<feature type="transmembrane region" description="Helical" evidence="1">
    <location>
        <begin position="87"/>
        <end position="109"/>
    </location>
</feature>
<organism evidence="2 3">
    <name type="scientific">Cryobacterium tagatosivorans</name>
    <dbReference type="NCBI Taxonomy" id="1259199"/>
    <lineage>
        <taxon>Bacteria</taxon>
        <taxon>Bacillati</taxon>
        <taxon>Actinomycetota</taxon>
        <taxon>Actinomycetes</taxon>
        <taxon>Micrococcales</taxon>
        <taxon>Microbacteriaceae</taxon>
        <taxon>Cryobacterium</taxon>
    </lineage>
</organism>
<dbReference type="InterPro" id="IPR021235">
    <property type="entry name" value="DUF2637"/>
</dbReference>
<dbReference type="AlphaFoldDB" id="A0A4R8UFW8"/>
<feature type="transmembrane region" description="Helical" evidence="1">
    <location>
        <begin position="16"/>
        <end position="35"/>
    </location>
</feature>
<sequence length="295" mass="31114">MNTTRGASAPVRVSRWLTAVATVLVAGISMLAFVLSFEVLRDLAFRSGVPADIAWAWPLIVDGSIVTAMLVIFAWRGRSRRATAWPWVTLSGFATVSVVGNGVHTAAVYDQAQGISMAFAIFVGAIPPVGLLLSSEMLVRLLTPAEEPAAELVSTGDAVVPMTSVPVSLTVVDDTAVVDTVAAVTVLDTGMAEVVAPDAVTVTPDAVTVAPATRAPELVTPVDQVTRLHAVESIPNDRAGQVNWIVSRATTGHDVTKETLAQQFEESGKPLTDRTVLRRLADARKQAPDMLRANG</sequence>
<comment type="caution">
    <text evidence="2">The sequence shown here is derived from an EMBL/GenBank/DDBJ whole genome shotgun (WGS) entry which is preliminary data.</text>
</comment>
<dbReference type="Proteomes" id="UP000297866">
    <property type="component" value="Unassembled WGS sequence"/>
</dbReference>
<keyword evidence="1" id="KW-1133">Transmembrane helix</keyword>
<reference evidence="2 3" key="1">
    <citation type="submission" date="2019-03" db="EMBL/GenBank/DDBJ databases">
        <title>Genomics of glacier-inhabiting Cryobacterium strains.</title>
        <authorList>
            <person name="Liu Q."/>
            <person name="Xin Y.-H."/>
        </authorList>
    </citation>
    <scope>NUCLEOTIDE SEQUENCE [LARGE SCALE GENOMIC DNA]</scope>
    <source>
        <strain evidence="2 3">Sr47</strain>
    </source>
</reference>
<proteinExistence type="predicted"/>
<dbReference type="OrthoDB" id="4480597at2"/>
<protein>
    <submittedName>
        <fullName evidence="2">DUF2637 domain-containing protein</fullName>
    </submittedName>
</protein>
<dbReference type="RefSeq" id="WP_134488667.1">
    <property type="nucleotide sequence ID" value="NZ_SOEZ01000024.1"/>
</dbReference>
<keyword evidence="1" id="KW-0472">Membrane</keyword>
<keyword evidence="3" id="KW-1185">Reference proteome</keyword>
<dbReference type="Pfam" id="PF10935">
    <property type="entry name" value="DUF2637"/>
    <property type="match status" value="1"/>
</dbReference>
<feature type="transmembrane region" description="Helical" evidence="1">
    <location>
        <begin position="55"/>
        <end position="75"/>
    </location>
</feature>
<accession>A0A4R8UFW8</accession>
<evidence type="ECO:0000313" key="2">
    <source>
        <dbReference type="EMBL" id="TFB53641.1"/>
    </source>
</evidence>
<name>A0A4R8UFW8_9MICO</name>
<gene>
    <name evidence="2" type="ORF">E3O23_04755</name>
</gene>
<evidence type="ECO:0000256" key="1">
    <source>
        <dbReference type="SAM" id="Phobius"/>
    </source>
</evidence>
<keyword evidence="1" id="KW-0812">Transmembrane</keyword>